<comment type="caution">
    <text evidence="5">The sequence shown here is derived from an EMBL/GenBank/DDBJ whole genome shotgun (WGS) entry which is preliminary data.</text>
</comment>
<dbReference type="GO" id="GO:0006508">
    <property type="term" value="P:proteolysis"/>
    <property type="evidence" value="ECO:0007669"/>
    <property type="project" value="InterPro"/>
</dbReference>
<evidence type="ECO:0000256" key="2">
    <source>
        <dbReference type="ARBA" id="ARBA00022729"/>
    </source>
</evidence>
<dbReference type="InterPro" id="IPR045051">
    <property type="entry name" value="SBT"/>
</dbReference>
<dbReference type="Pfam" id="PF00082">
    <property type="entry name" value="Peptidase_S8"/>
    <property type="match status" value="1"/>
</dbReference>
<dbReference type="PANTHER" id="PTHR10795">
    <property type="entry name" value="PROPROTEIN CONVERTASE SUBTILISIN/KEXIN"/>
    <property type="match status" value="1"/>
</dbReference>
<evidence type="ECO:0000259" key="3">
    <source>
        <dbReference type="Pfam" id="PF00082"/>
    </source>
</evidence>
<proteinExistence type="inferred from homology"/>
<sequence length="333" mass="35729">MYKVGWATDTGADTAASDILAAMDQAIMDGVDIMSLSIGLGPAPYFEDPIAIASLSEVERGILVTCAAGNDAFPSTTENGAPWIATVGASTIGRSFVGTLKLGNGISLKGTSYFPQSVLVSDALLYYGKGNVTKAMCQNLDTEEVSGEVVFCDNNNGSDILGQINEVQRAGASAGIFVAEMADYPVLYSFPSLVLKIGSGTKVKDYATGAMKQQWYQSHPPSICFLHSKPSRNINFGMDPSNPYFVHYSNHSGHLLVPIKLNGANYPSWNKSMIHALTTKNKIGFINGSIEQPSKKDQPTEYALWNQCNIMVLSWLTHSCGAALDNIYGVEDI</sequence>
<dbReference type="Proteomes" id="UP001188597">
    <property type="component" value="Unassembled WGS sequence"/>
</dbReference>
<evidence type="ECO:0000313" key="5">
    <source>
        <dbReference type="EMBL" id="KAK2998651.1"/>
    </source>
</evidence>
<evidence type="ECO:0000259" key="4">
    <source>
        <dbReference type="Pfam" id="PF14244"/>
    </source>
</evidence>
<accession>A0AA89ADX2</accession>
<dbReference type="InterPro" id="IPR036852">
    <property type="entry name" value="Peptidase_S8/S53_dom_sf"/>
</dbReference>
<reference evidence="5" key="1">
    <citation type="submission" date="2022-12" db="EMBL/GenBank/DDBJ databases">
        <title>Draft genome assemblies for two species of Escallonia (Escalloniales).</title>
        <authorList>
            <person name="Chanderbali A."/>
            <person name="Dervinis C."/>
            <person name="Anghel I."/>
            <person name="Soltis D."/>
            <person name="Soltis P."/>
            <person name="Zapata F."/>
        </authorList>
    </citation>
    <scope>NUCLEOTIDE SEQUENCE</scope>
    <source>
        <strain evidence="5">UCBG64.0493</strain>
        <tissue evidence="5">Leaf</tissue>
    </source>
</reference>
<dbReference type="GO" id="GO:0004252">
    <property type="term" value="F:serine-type endopeptidase activity"/>
    <property type="evidence" value="ECO:0007669"/>
    <property type="project" value="InterPro"/>
</dbReference>
<feature type="domain" description="Retrotransposon Copia-like N-terminal" evidence="4">
    <location>
        <begin position="247"/>
        <end position="294"/>
    </location>
</feature>
<keyword evidence="6" id="KW-1185">Reference proteome</keyword>
<name>A0AA89ADX2_9ASTE</name>
<keyword evidence="2" id="KW-0732">Signal</keyword>
<dbReference type="EMBL" id="JAVXUP010003559">
    <property type="protein sequence ID" value="KAK2998651.1"/>
    <property type="molecule type" value="Genomic_DNA"/>
</dbReference>
<dbReference type="SUPFAM" id="SSF52743">
    <property type="entry name" value="Subtilisin-like"/>
    <property type="match status" value="1"/>
</dbReference>
<organism evidence="5 6">
    <name type="scientific">Escallonia herrerae</name>
    <dbReference type="NCBI Taxonomy" id="1293975"/>
    <lineage>
        <taxon>Eukaryota</taxon>
        <taxon>Viridiplantae</taxon>
        <taxon>Streptophyta</taxon>
        <taxon>Embryophyta</taxon>
        <taxon>Tracheophyta</taxon>
        <taxon>Spermatophyta</taxon>
        <taxon>Magnoliopsida</taxon>
        <taxon>eudicotyledons</taxon>
        <taxon>Gunneridae</taxon>
        <taxon>Pentapetalae</taxon>
        <taxon>asterids</taxon>
        <taxon>campanulids</taxon>
        <taxon>Escalloniales</taxon>
        <taxon>Escalloniaceae</taxon>
        <taxon>Escallonia</taxon>
    </lineage>
</organism>
<dbReference type="AlphaFoldDB" id="A0AA89ADX2"/>
<dbReference type="CDD" id="cd02120">
    <property type="entry name" value="PA_subtilisin_like"/>
    <property type="match status" value="1"/>
</dbReference>
<evidence type="ECO:0000256" key="1">
    <source>
        <dbReference type="ARBA" id="ARBA00011073"/>
    </source>
</evidence>
<dbReference type="InterPro" id="IPR029472">
    <property type="entry name" value="Copia-like_N"/>
</dbReference>
<gene>
    <name evidence="5" type="ORF">RJ639_024321</name>
</gene>
<dbReference type="InterPro" id="IPR000209">
    <property type="entry name" value="Peptidase_S8/S53_dom"/>
</dbReference>
<dbReference type="Gene3D" id="3.50.30.30">
    <property type="match status" value="1"/>
</dbReference>
<feature type="domain" description="Peptidase S8/S53" evidence="3">
    <location>
        <begin position="12"/>
        <end position="91"/>
    </location>
</feature>
<comment type="similarity">
    <text evidence="1">Belongs to the peptidase S8 family.</text>
</comment>
<evidence type="ECO:0000313" key="6">
    <source>
        <dbReference type="Proteomes" id="UP001188597"/>
    </source>
</evidence>
<dbReference type="Pfam" id="PF14244">
    <property type="entry name" value="Retrotran_gag_3"/>
    <property type="match status" value="1"/>
</dbReference>
<protein>
    <recommendedName>
        <fullName evidence="7">Peptidase S8/S53 domain-containing protein</fullName>
    </recommendedName>
</protein>
<dbReference type="Gene3D" id="3.40.50.200">
    <property type="entry name" value="Peptidase S8/S53 domain"/>
    <property type="match status" value="1"/>
</dbReference>
<evidence type="ECO:0008006" key="7">
    <source>
        <dbReference type="Google" id="ProtNLM"/>
    </source>
</evidence>